<evidence type="ECO:0000313" key="2">
    <source>
        <dbReference type="Proteomes" id="UP001150581"/>
    </source>
</evidence>
<reference evidence="1" key="1">
    <citation type="submission" date="2022-07" db="EMBL/GenBank/DDBJ databases">
        <title>Phylogenomic reconstructions and comparative analyses of Kickxellomycotina fungi.</title>
        <authorList>
            <person name="Reynolds N.K."/>
            <person name="Stajich J.E."/>
            <person name="Barry K."/>
            <person name="Grigoriev I.V."/>
            <person name="Crous P."/>
            <person name="Smith M.E."/>
        </authorList>
    </citation>
    <scope>NUCLEOTIDE SEQUENCE</scope>
    <source>
        <strain evidence="1">Benny 63K</strain>
    </source>
</reference>
<comment type="caution">
    <text evidence="1">The sequence shown here is derived from an EMBL/GenBank/DDBJ whole genome shotgun (WGS) entry which is preliminary data.</text>
</comment>
<accession>A0ACC1I864</accession>
<dbReference type="EMBL" id="JANBPG010001957">
    <property type="protein sequence ID" value="KAJ1887591.1"/>
    <property type="molecule type" value="Genomic_DNA"/>
</dbReference>
<sequence length="1087" mass="119489">HAREASKLVGQFAEGFFSTANLVEDLYPETVQGLQELITNLTANITEELGKANHDNDVIYNEAVPNISTLPTLDAASVVSNFDINKFYASEERSNVVGGELFSRLIPMAVHESSSLYSEELAKMLRDEEDKVNLADGELQDALSFMKMPSSLKRFERPLLPAGADGRSGASSIIAELAEPSRAVREAAGSVQIGERSNPLAEMRARLEGQRMSASDELNDLSRMLDEEQHASEGVLSEHASEPLFVSYQPSSRAAAYYREQLSENQKKLEDAAGLDSSILNDYQSAVAPWLPTLHGGVDSVVSVMLEHLREVRFEEATDAQAAGGESLVDVGQDEPVGLVGHLQAIKDIYEQLLELRKIRRTALGELKASAQNDDISSALIKATSAKDLQPLFARELRKYDVHTQRLQAVSAKQGQLVKRISEEFRCMMELPQARVINDKWDMAEGKKAAVEAQILEAAQVYRHVSDGLDKATRFYTLLLDSLSALRRQLKEFVVSRAGQREQLVKQVLQDSAARSQAALKERLNQYAAPAYSQAQQTQAQPQRAYQSAVQNAYSPQHGPAQSPSVHSAQAFDMGYLANQAAQMTLHSPTGMPATLPPTQQQVQQQQVYQMQPPYSPNGASAPQYQPSAPPPPPQMMQNPSYMPQQPQVQQQQQQQQPQVQQQPQPQQSQQLYGYQQQVQQNIGQYGVMPIGIPDATSDPYSAAVRRSTALEPSGLTNPTNPSYKPGYGGYTTTAAPIQASGGPITGYGNPNPGYGSGPGVSGPSANSASYAPAPHLTAFNQPSQLQPQQPQQPIYGSYSEPPAATMVSAPMLHSAVSTLQQQQQHTPNIYSPPSFPPPAQAQNHHLHQPQHHHQPPTSYGSTVASNAGQPQMPLYRTPPAQQQQPQQQHQQPRIQQHQQYFSQSQQQQQPLATPSYQQDYSQLSGHPPPQQQAIAQNIHSLSAYSNAVPTSLSYQHPSYLQQQQPPQQYGVHPPTGYPQQQQQQPSLHHGYGYQYSNPQQQQQQQPPPQQQQQQPAPSAAGPYSGFVQTSQPLSDWQTGQPLATPAAYAQQQQPSYLPHPTQQVPQQQQQQPYHHGYGGNHSSLMD</sequence>
<feature type="non-terminal residue" evidence="1">
    <location>
        <position position="1"/>
    </location>
</feature>
<protein>
    <submittedName>
        <fullName evidence="1">Bck1-like resistance to osmotic shock</fullName>
    </submittedName>
</protein>
<gene>
    <name evidence="1" type="primary">BRO1_2</name>
    <name evidence="1" type="ORF">LPJ66_009034</name>
</gene>
<organism evidence="1 2">
    <name type="scientific">Kickxella alabastrina</name>
    <dbReference type="NCBI Taxonomy" id="61397"/>
    <lineage>
        <taxon>Eukaryota</taxon>
        <taxon>Fungi</taxon>
        <taxon>Fungi incertae sedis</taxon>
        <taxon>Zoopagomycota</taxon>
        <taxon>Kickxellomycotina</taxon>
        <taxon>Kickxellomycetes</taxon>
        <taxon>Kickxellales</taxon>
        <taxon>Kickxellaceae</taxon>
        <taxon>Kickxella</taxon>
    </lineage>
</organism>
<name>A0ACC1I864_9FUNG</name>
<proteinExistence type="predicted"/>
<keyword evidence="2" id="KW-1185">Reference proteome</keyword>
<evidence type="ECO:0000313" key="1">
    <source>
        <dbReference type="EMBL" id="KAJ1887591.1"/>
    </source>
</evidence>
<dbReference type="Proteomes" id="UP001150581">
    <property type="component" value="Unassembled WGS sequence"/>
</dbReference>